<dbReference type="Pfam" id="PF00001">
    <property type="entry name" value="7tm_1"/>
    <property type="match status" value="1"/>
</dbReference>
<evidence type="ECO:0000256" key="15">
    <source>
        <dbReference type="SAM" id="Phobius"/>
    </source>
</evidence>
<feature type="transmembrane region" description="Helical" evidence="15">
    <location>
        <begin position="12"/>
        <end position="39"/>
    </location>
</feature>
<feature type="region of interest" description="Disordered" evidence="14">
    <location>
        <begin position="387"/>
        <end position="406"/>
    </location>
</feature>
<evidence type="ECO:0000259" key="16">
    <source>
        <dbReference type="PROSITE" id="PS50262"/>
    </source>
</evidence>
<dbReference type="WBParaSite" id="HCON_00030885-00001">
    <property type="protein sequence ID" value="HCON_00030885-00001"/>
    <property type="gene ID" value="HCON_00030885"/>
</dbReference>
<dbReference type="InterPro" id="IPR009126">
    <property type="entry name" value="Cholcskin_rcpt"/>
</dbReference>
<evidence type="ECO:0000256" key="10">
    <source>
        <dbReference type="ARBA" id="ARBA00023180"/>
    </source>
</evidence>
<keyword evidence="12" id="KW-0449">Lipoprotein</keyword>
<proteinExistence type="inferred from homology"/>
<feature type="transmembrane region" description="Helical" evidence="15">
    <location>
        <begin position="51"/>
        <end position="72"/>
    </location>
</feature>
<dbReference type="PANTHER" id="PTHR24238:SF60">
    <property type="entry name" value="G-PROTEIN COUPLED RECEPTORS FAMILY 1 PROFILE DOMAIN-CONTAINING PROTEIN"/>
    <property type="match status" value="1"/>
</dbReference>
<evidence type="ECO:0000256" key="14">
    <source>
        <dbReference type="SAM" id="MobiDB-lite"/>
    </source>
</evidence>
<dbReference type="SUPFAM" id="SSF81321">
    <property type="entry name" value="Family A G protein-coupled receptor-like"/>
    <property type="match status" value="1"/>
</dbReference>
<dbReference type="PROSITE" id="PS00237">
    <property type="entry name" value="G_PROTEIN_RECEP_F1_1"/>
    <property type="match status" value="1"/>
</dbReference>
<evidence type="ECO:0000256" key="11">
    <source>
        <dbReference type="ARBA" id="ARBA00023224"/>
    </source>
</evidence>
<dbReference type="Proteomes" id="UP000025227">
    <property type="component" value="Unplaced"/>
</dbReference>
<evidence type="ECO:0000256" key="4">
    <source>
        <dbReference type="ARBA" id="ARBA00022989"/>
    </source>
</evidence>
<dbReference type="CDD" id="cd14993">
    <property type="entry name" value="7tmA_CCKR-like"/>
    <property type="match status" value="1"/>
</dbReference>
<keyword evidence="4 15" id="KW-1133">Transmembrane helix</keyword>
<evidence type="ECO:0000256" key="3">
    <source>
        <dbReference type="ARBA" id="ARBA00022692"/>
    </source>
</evidence>
<feature type="transmembrane region" description="Helical" evidence="15">
    <location>
        <begin position="131"/>
        <end position="154"/>
    </location>
</feature>
<organism evidence="17 18">
    <name type="scientific">Haemonchus contortus</name>
    <name type="common">Barber pole worm</name>
    <dbReference type="NCBI Taxonomy" id="6289"/>
    <lineage>
        <taxon>Eukaryota</taxon>
        <taxon>Metazoa</taxon>
        <taxon>Ecdysozoa</taxon>
        <taxon>Nematoda</taxon>
        <taxon>Chromadorea</taxon>
        <taxon>Rhabditida</taxon>
        <taxon>Rhabditina</taxon>
        <taxon>Rhabditomorpha</taxon>
        <taxon>Strongyloidea</taxon>
        <taxon>Trichostrongylidae</taxon>
        <taxon>Haemonchus</taxon>
    </lineage>
</organism>
<dbReference type="InterPro" id="IPR017452">
    <property type="entry name" value="GPCR_Rhodpsn_7TM"/>
</dbReference>
<dbReference type="OrthoDB" id="10037617at2759"/>
<dbReference type="PRINTS" id="PR01822">
    <property type="entry name" value="CCYSTOKININR"/>
</dbReference>
<evidence type="ECO:0000256" key="5">
    <source>
        <dbReference type="ARBA" id="ARBA00023040"/>
    </source>
</evidence>
<dbReference type="PANTHER" id="PTHR24238">
    <property type="entry name" value="G-PROTEIN COUPLED RECEPTOR"/>
    <property type="match status" value="1"/>
</dbReference>
<keyword evidence="9 13" id="KW-0675">Receptor</keyword>
<evidence type="ECO:0000256" key="8">
    <source>
        <dbReference type="ARBA" id="ARBA00023157"/>
    </source>
</evidence>
<evidence type="ECO:0000256" key="9">
    <source>
        <dbReference type="ARBA" id="ARBA00023170"/>
    </source>
</evidence>
<accession>A0A7I4Y0A4</accession>
<protein>
    <submittedName>
        <fullName evidence="18">G_PROTEIN_RECEP_F1_2 domain-containing protein</fullName>
    </submittedName>
</protein>
<keyword evidence="8" id="KW-1015">Disulfide bond</keyword>
<dbReference type="PROSITE" id="PS50262">
    <property type="entry name" value="G_PROTEIN_RECEP_F1_2"/>
    <property type="match status" value="1"/>
</dbReference>
<evidence type="ECO:0000256" key="1">
    <source>
        <dbReference type="ARBA" id="ARBA00004651"/>
    </source>
</evidence>
<evidence type="ECO:0000313" key="17">
    <source>
        <dbReference type="Proteomes" id="UP000025227"/>
    </source>
</evidence>
<keyword evidence="5 13" id="KW-0297">G-protein coupled receptor</keyword>
<evidence type="ECO:0000313" key="18">
    <source>
        <dbReference type="WBParaSite" id="HCON_00030885-00001"/>
    </source>
</evidence>
<evidence type="ECO:0000256" key="2">
    <source>
        <dbReference type="ARBA" id="ARBA00022475"/>
    </source>
</evidence>
<feature type="transmembrane region" description="Helical" evidence="15">
    <location>
        <begin position="350"/>
        <end position="370"/>
    </location>
</feature>
<evidence type="ECO:0000256" key="13">
    <source>
        <dbReference type="RuleBase" id="RU000688"/>
    </source>
</evidence>
<dbReference type="GO" id="GO:0005886">
    <property type="term" value="C:plasma membrane"/>
    <property type="evidence" value="ECO:0007669"/>
    <property type="project" value="UniProtKB-SubCell"/>
</dbReference>
<dbReference type="AlphaFoldDB" id="A0A7I4Y0A4"/>
<comment type="subcellular location">
    <subcellularLocation>
        <location evidence="1">Cell membrane</location>
        <topology evidence="1">Multi-pass membrane protein</topology>
    </subcellularLocation>
</comment>
<feature type="transmembrane region" description="Helical" evidence="15">
    <location>
        <begin position="311"/>
        <end position="330"/>
    </location>
</feature>
<feature type="transmembrane region" description="Helical" evidence="15">
    <location>
        <begin position="174"/>
        <end position="196"/>
    </location>
</feature>
<sequence>MRRECTFEPSSYNILLSVIFFCVFTLSLMGNFLVIFTILSKTHRTRSITNFYLLNLAVADLLRSVVCMPLTLLSELTRCWLLGRMMCKTVAFLQPVGVCASAYTLAVIAVERYYAICRPLQSRKWKTKKRALITISMVWLFSFICNIGSLFIFDNVPFGNHWNCDTTKGPLIDFFYQLYVTLVLLFIPLCAMVSLYGHVIYALSTVIVSDNSVDPVVQQSIMQELPLCTSTFSEWLYASVGIPTINGNNNKEKQQSLSIPSSDKLSVRPRSRLSSINTLFGTPRSSFDSTMLLRSTNQEKILCAKKKVTRMLMTIVAAFAVCWLPNYLWWLLVRASDLAGTPIWHSGLNMALTILTYISSTTNPVTYCFMNKGFRTSVLSYFTRRKKSRHRSVQHSRRSPPPNEAARDVANTIPLIKIDLVESAIHM</sequence>
<keyword evidence="10" id="KW-0325">Glycoprotein</keyword>
<evidence type="ECO:0000256" key="7">
    <source>
        <dbReference type="ARBA" id="ARBA00023139"/>
    </source>
</evidence>
<evidence type="ECO:0000256" key="6">
    <source>
        <dbReference type="ARBA" id="ARBA00023136"/>
    </source>
</evidence>
<feature type="transmembrane region" description="Helical" evidence="15">
    <location>
        <begin position="92"/>
        <end position="110"/>
    </location>
</feature>
<comment type="similarity">
    <text evidence="13">Belongs to the G-protein coupled receptor 1 family.</text>
</comment>
<dbReference type="InterPro" id="IPR000276">
    <property type="entry name" value="GPCR_Rhodpsn"/>
</dbReference>
<feature type="domain" description="G-protein coupled receptors family 1 profile" evidence="16">
    <location>
        <begin position="30"/>
        <end position="367"/>
    </location>
</feature>
<feature type="compositionally biased region" description="Basic residues" evidence="14">
    <location>
        <begin position="387"/>
        <end position="398"/>
    </location>
</feature>
<keyword evidence="3 13" id="KW-0812">Transmembrane</keyword>
<reference evidence="18" key="1">
    <citation type="submission" date="2020-12" db="UniProtKB">
        <authorList>
            <consortium name="WormBaseParasite"/>
        </authorList>
    </citation>
    <scope>IDENTIFICATION</scope>
    <source>
        <strain evidence="18">MHco3</strain>
    </source>
</reference>
<keyword evidence="6 15" id="KW-0472">Membrane</keyword>
<name>A0A7I4Y0A4_HAECO</name>
<dbReference type="OMA" id="MCKIVAF"/>
<keyword evidence="7" id="KW-0564">Palmitate</keyword>
<keyword evidence="17" id="KW-1185">Reference proteome</keyword>
<dbReference type="GO" id="GO:0008188">
    <property type="term" value="F:neuropeptide receptor activity"/>
    <property type="evidence" value="ECO:0007669"/>
    <property type="project" value="TreeGrafter"/>
</dbReference>
<dbReference type="PRINTS" id="PR00237">
    <property type="entry name" value="GPCRRHODOPSN"/>
</dbReference>
<keyword evidence="11 13" id="KW-0807">Transducer</keyword>
<dbReference type="Gene3D" id="1.20.1070.10">
    <property type="entry name" value="Rhodopsin 7-helix transmembrane proteins"/>
    <property type="match status" value="1"/>
</dbReference>
<evidence type="ECO:0000256" key="12">
    <source>
        <dbReference type="ARBA" id="ARBA00023288"/>
    </source>
</evidence>
<keyword evidence="2" id="KW-1003">Cell membrane</keyword>